<evidence type="ECO:0000313" key="1">
    <source>
        <dbReference type="EMBL" id="TFZ80591.1"/>
    </source>
</evidence>
<reference evidence="1 2" key="1">
    <citation type="journal article" date="2019" name="ISME J.">
        <title>Candidatus Macondimonas diazotrophica, a novel gammaproteobacterial genus dominating crude-oil-contaminated coastal sediments.</title>
        <authorList>
            <person name="Karthikeyan S."/>
            <person name="Konstantinidis K."/>
        </authorList>
    </citation>
    <scope>NUCLEOTIDE SEQUENCE [LARGE SCALE GENOMIC DNA]</scope>
    <source>
        <strain evidence="1 2">KTK01</strain>
    </source>
</reference>
<dbReference type="EMBL" id="SRIO01000056">
    <property type="protein sequence ID" value="TFZ80591.1"/>
    <property type="molecule type" value="Genomic_DNA"/>
</dbReference>
<proteinExistence type="predicted"/>
<comment type="caution">
    <text evidence="1">The sequence shown here is derived from an EMBL/GenBank/DDBJ whole genome shotgun (WGS) entry which is preliminary data.</text>
</comment>
<dbReference type="Proteomes" id="UP000297890">
    <property type="component" value="Unassembled WGS sequence"/>
</dbReference>
<name>A0A4Z0F7E6_9GAMM</name>
<dbReference type="OrthoDB" id="9811557at2"/>
<organism evidence="1 2">
    <name type="scientific">Candidatus Macondimonas diazotrophica</name>
    <dbReference type="NCBI Taxonomy" id="2305248"/>
    <lineage>
        <taxon>Bacteria</taxon>
        <taxon>Pseudomonadati</taxon>
        <taxon>Pseudomonadota</taxon>
        <taxon>Gammaproteobacteria</taxon>
        <taxon>Chromatiales</taxon>
        <taxon>Ectothiorhodospiraceae</taxon>
        <taxon>Candidatus Macondimonas</taxon>
    </lineage>
</organism>
<dbReference type="AlphaFoldDB" id="A0A4Z0F7E6"/>
<gene>
    <name evidence="1" type="ORF">E4680_13790</name>
</gene>
<accession>A0A4Z0F7E6</accession>
<protein>
    <submittedName>
        <fullName evidence="1">Uncharacterized protein</fullName>
    </submittedName>
</protein>
<keyword evidence="2" id="KW-1185">Reference proteome</keyword>
<evidence type="ECO:0000313" key="2">
    <source>
        <dbReference type="Proteomes" id="UP000297890"/>
    </source>
</evidence>
<sequence length="90" mass="9808">MNNIIGGHEAEMAALAEIEASAEARSIRLRFAARDLIAAAVTLNEIANGCWDPGLPDLFGETKTKDQARQHALYEIERCARIIITISDKG</sequence>
<dbReference type="RefSeq" id="WP_135283004.1">
    <property type="nucleotide sequence ID" value="NZ_SRIO01000056.1"/>
</dbReference>